<evidence type="ECO:0000256" key="3">
    <source>
        <dbReference type="ARBA" id="ARBA00023082"/>
    </source>
</evidence>
<dbReference type="PANTHER" id="PTHR43133:SF8">
    <property type="entry name" value="RNA POLYMERASE SIGMA FACTOR HI_1459-RELATED"/>
    <property type="match status" value="1"/>
</dbReference>
<name>A0A841KTQ4_9FIRM</name>
<dbReference type="GO" id="GO:0006352">
    <property type="term" value="P:DNA-templated transcription initiation"/>
    <property type="evidence" value="ECO:0007669"/>
    <property type="project" value="InterPro"/>
</dbReference>
<evidence type="ECO:0000256" key="2">
    <source>
        <dbReference type="ARBA" id="ARBA00023015"/>
    </source>
</evidence>
<feature type="domain" description="RNA polymerase sigma factor 70 region 4 type 2" evidence="8">
    <location>
        <begin position="107"/>
        <end position="159"/>
    </location>
</feature>
<feature type="domain" description="RNA polymerase sigma-70 region 2" evidence="7">
    <location>
        <begin position="11"/>
        <end position="73"/>
    </location>
</feature>
<accession>A0A841KTQ4</accession>
<reference evidence="9 10" key="1">
    <citation type="submission" date="2020-08" db="EMBL/GenBank/DDBJ databases">
        <title>Genomic Encyclopedia of Type Strains, Phase IV (KMG-IV): sequencing the most valuable type-strain genomes for metagenomic binning, comparative biology and taxonomic classification.</title>
        <authorList>
            <person name="Goeker M."/>
        </authorList>
    </citation>
    <scope>NUCLEOTIDE SEQUENCE [LARGE SCALE GENOMIC DNA]</scope>
    <source>
        <strain evidence="9 10">DSM 103526</strain>
    </source>
</reference>
<dbReference type="InterPro" id="IPR014284">
    <property type="entry name" value="RNA_pol_sigma-70_dom"/>
</dbReference>
<comment type="similarity">
    <text evidence="1 6">Belongs to the sigma-70 factor family. ECF subfamily.</text>
</comment>
<protein>
    <recommendedName>
        <fullName evidence="6">RNA polymerase sigma factor</fullName>
    </recommendedName>
</protein>
<evidence type="ECO:0000313" key="10">
    <source>
        <dbReference type="Proteomes" id="UP000579281"/>
    </source>
</evidence>
<dbReference type="GO" id="GO:0003677">
    <property type="term" value="F:DNA binding"/>
    <property type="evidence" value="ECO:0007669"/>
    <property type="project" value="UniProtKB-KW"/>
</dbReference>
<keyword evidence="2 6" id="KW-0805">Transcription regulation</keyword>
<dbReference type="Proteomes" id="UP000579281">
    <property type="component" value="Unassembled WGS sequence"/>
</dbReference>
<evidence type="ECO:0000256" key="1">
    <source>
        <dbReference type="ARBA" id="ARBA00010641"/>
    </source>
</evidence>
<dbReference type="InterPro" id="IPR013325">
    <property type="entry name" value="RNA_pol_sigma_r2"/>
</dbReference>
<dbReference type="Pfam" id="PF08281">
    <property type="entry name" value="Sigma70_r4_2"/>
    <property type="match status" value="1"/>
</dbReference>
<dbReference type="PROSITE" id="PS01063">
    <property type="entry name" value="SIGMA70_ECF"/>
    <property type="match status" value="1"/>
</dbReference>
<evidence type="ECO:0000256" key="6">
    <source>
        <dbReference type="RuleBase" id="RU000716"/>
    </source>
</evidence>
<organism evidence="9 10">
    <name type="scientific">Anaerosolibacter carboniphilus</name>
    <dbReference type="NCBI Taxonomy" id="1417629"/>
    <lineage>
        <taxon>Bacteria</taxon>
        <taxon>Bacillati</taxon>
        <taxon>Bacillota</taxon>
        <taxon>Clostridia</taxon>
        <taxon>Peptostreptococcales</taxon>
        <taxon>Thermotaleaceae</taxon>
        <taxon>Anaerosolibacter</taxon>
    </lineage>
</organism>
<evidence type="ECO:0000256" key="5">
    <source>
        <dbReference type="ARBA" id="ARBA00023163"/>
    </source>
</evidence>
<dbReference type="AlphaFoldDB" id="A0A841KTQ4"/>
<evidence type="ECO:0000259" key="7">
    <source>
        <dbReference type="Pfam" id="PF04542"/>
    </source>
</evidence>
<comment type="caution">
    <text evidence="9">The sequence shown here is derived from an EMBL/GenBank/DDBJ whole genome shotgun (WGS) entry which is preliminary data.</text>
</comment>
<keyword evidence="5 6" id="KW-0804">Transcription</keyword>
<dbReference type="InterPro" id="IPR039425">
    <property type="entry name" value="RNA_pol_sigma-70-like"/>
</dbReference>
<proteinExistence type="inferred from homology"/>
<dbReference type="InterPro" id="IPR000838">
    <property type="entry name" value="RNA_pol_sigma70_ECF_CS"/>
</dbReference>
<dbReference type="SUPFAM" id="SSF88659">
    <property type="entry name" value="Sigma3 and sigma4 domains of RNA polymerase sigma factors"/>
    <property type="match status" value="1"/>
</dbReference>
<dbReference type="GO" id="GO:0016987">
    <property type="term" value="F:sigma factor activity"/>
    <property type="evidence" value="ECO:0007669"/>
    <property type="project" value="UniProtKB-KW"/>
</dbReference>
<keyword evidence="10" id="KW-1185">Reference proteome</keyword>
<evidence type="ECO:0000313" key="9">
    <source>
        <dbReference type="EMBL" id="MBB6216797.1"/>
    </source>
</evidence>
<dbReference type="GO" id="GO:0006950">
    <property type="term" value="P:response to stress"/>
    <property type="evidence" value="ECO:0007669"/>
    <property type="project" value="UniProtKB-ARBA"/>
</dbReference>
<dbReference type="InterPro" id="IPR036388">
    <property type="entry name" value="WH-like_DNA-bd_sf"/>
</dbReference>
<keyword evidence="4 6" id="KW-0238">DNA-binding</keyword>
<dbReference type="Gene3D" id="1.10.10.10">
    <property type="entry name" value="Winged helix-like DNA-binding domain superfamily/Winged helix DNA-binding domain"/>
    <property type="match status" value="1"/>
</dbReference>
<dbReference type="InterPro" id="IPR013249">
    <property type="entry name" value="RNA_pol_sigma70_r4_t2"/>
</dbReference>
<dbReference type="Pfam" id="PF04542">
    <property type="entry name" value="Sigma70_r2"/>
    <property type="match status" value="1"/>
</dbReference>
<sequence>MHSNLERLCLSYYDDIFRYSLSLCRDRDLAQDITQDTFLKALKSLHQLKDASKLKTWLFTISRNQFISKLRQAIKQTSISTEELLAEIIDTKILSPEQQYLLKESTDYIQKMICQLTEEEQQIFHMKVQHKYSYEEISETLGINSNTARVKFHRLRIKLVNFIKEGERYE</sequence>
<dbReference type="EMBL" id="JACHEN010000017">
    <property type="protein sequence ID" value="MBB6216797.1"/>
    <property type="molecule type" value="Genomic_DNA"/>
</dbReference>
<dbReference type="RefSeq" id="WP_184311320.1">
    <property type="nucleotide sequence ID" value="NZ_JACHEN010000017.1"/>
</dbReference>
<dbReference type="SUPFAM" id="SSF88946">
    <property type="entry name" value="Sigma2 domain of RNA polymerase sigma factors"/>
    <property type="match status" value="1"/>
</dbReference>
<dbReference type="NCBIfam" id="TIGR02937">
    <property type="entry name" value="sigma70-ECF"/>
    <property type="match status" value="1"/>
</dbReference>
<dbReference type="PANTHER" id="PTHR43133">
    <property type="entry name" value="RNA POLYMERASE ECF-TYPE SIGMA FACTO"/>
    <property type="match status" value="1"/>
</dbReference>
<dbReference type="InterPro" id="IPR013324">
    <property type="entry name" value="RNA_pol_sigma_r3/r4-like"/>
</dbReference>
<evidence type="ECO:0000256" key="4">
    <source>
        <dbReference type="ARBA" id="ARBA00023125"/>
    </source>
</evidence>
<gene>
    <name evidence="9" type="ORF">HNQ80_002901</name>
</gene>
<dbReference type="Gene3D" id="1.10.1740.10">
    <property type="match status" value="1"/>
</dbReference>
<dbReference type="InterPro" id="IPR007627">
    <property type="entry name" value="RNA_pol_sigma70_r2"/>
</dbReference>
<keyword evidence="3 6" id="KW-0731">Sigma factor</keyword>
<evidence type="ECO:0000259" key="8">
    <source>
        <dbReference type="Pfam" id="PF08281"/>
    </source>
</evidence>